<accession>A0A1E4SB86</accession>
<dbReference type="GO" id="GO:0033260">
    <property type="term" value="P:nuclear DNA replication"/>
    <property type="evidence" value="ECO:0007669"/>
    <property type="project" value="TreeGrafter"/>
</dbReference>
<dbReference type="InterPro" id="IPR000387">
    <property type="entry name" value="Tyr_Pase_dom"/>
</dbReference>
<keyword evidence="1" id="KW-0378">Hydrolase</keyword>
<dbReference type="Pfam" id="PF00782">
    <property type="entry name" value="DSPc"/>
    <property type="match status" value="1"/>
</dbReference>
<proteinExistence type="predicted"/>
<evidence type="ECO:0000256" key="1">
    <source>
        <dbReference type="ARBA" id="ARBA00022801"/>
    </source>
</evidence>
<dbReference type="PANTHER" id="PTHR47550:SF1">
    <property type="entry name" value="DUAL SPECIFICITY PROTEIN PHOSPHATASE PPS1"/>
    <property type="match status" value="1"/>
</dbReference>
<dbReference type="AlphaFoldDB" id="A0A1E4SB86"/>
<dbReference type="PROSITE" id="PS50054">
    <property type="entry name" value="TYR_PHOSPHATASE_DUAL"/>
    <property type="match status" value="1"/>
</dbReference>
<keyword evidence="6" id="KW-1185">Reference proteome</keyword>
<evidence type="ECO:0000313" key="6">
    <source>
        <dbReference type="Proteomes" id="UP000094285"/>
    </source>
</evidence>
<organism evidence="5 6">
    <name type="scientific">Suhomyces tanzawaensis NRRL Y-17324</name>
    <dbReference type="NCBI Taxonomy" id="984487"/>
    <lineage>
        <taxon>Eukaryota</taxon>
        <taxon>Fungi</taxon>
        <taxon>Dikarya</taxon>
        <taxon>Ascomycota</taxon>
        <taxon>Saccharomycotina</taxon>
        <taxon>Pichiomycetes</taxon>
        <taxon>Debaryomycetaceae</taxon>
        <taxon>Suhomyces</taxon>
    </lineage>
</organism>
<dbReference type="Gene3D" id="3.90.190.10">
    <property type="entry name" value="Protein tyrosine phosphatase superfamily"/>
    <property type="match status" value="1"/>
</dbReference>
<feature type="non-terminal residue" evidence="5">
    <location>
        <position position="626"/>
    </location>
</feature>
<dbReference type="PANTHER" id="PTHR47550">
    <property type="entry name" value="DUAL SPECIFICITY PROTEIN PHOSPHATASE PPS1"/>
    <property type="match status" value="1"/>
</dbReference>
<dbReference type="SUPFAM" id="SSF52799">
    <property type="entry name" value="(Phosphotyrosine protein) phosphatases II"/>
    <property type="match status" value="1"/>
</dbReference>
<reference evidence="6" key="1">
    <citation type="submission" date="2016-05" db="EMBL/GenBank/DDBJ databases">
        <title>Comparative genomics of biotechnologically important yeasts.</title>
        <authorList>
            <consortium name="DOE Joint Genome Institute"/>
            <person name="Riley R."/>
            <person name="Haridas S."/>
            <person name="Wolfe K.H."/>
            <person name="Lopes M.R."/>
            <person name="Hittinger C.T."/>
            <person name="Goker M."/>
            <person name="Salamov A."/>
            <person name="Wisecaver J."/>
            <person name="Long T.M."/>
            <person name="Aerts A.L."/>
            <person name="Barry K."/>
            <person name="Choi C."/>
            <person name="Clum A."/>
            <person name="Coughlan A.Y."/>
            <person name="Deshpande S."/>
            <person name="Douglass A.P."/>
            <person name="Hanson S.J."/>
            <person name="Klenk H.-P."/>
            <person name="Labutti K."/>
            <person name="Lapidus A."/>
            <person name="Lindquist E."/>
            <person name="Lipzen A."/>
            <person name="Meier-Kolthoff J.P."/>
            <person name="Ohm R.A."/>
            <person name="Otillar R.P."/>
            <person name="Pangilinan J."/>
            <person name="Peng Y."/>
            <person name="Rokas A."/>
            <person name="Rosa C.A."/>
            <person name="Scheuner C."/>
            <person name="Sibirny A.A."/>
            <person name="Slot J.C."/>
            <person name="Stielow J.B."/>
            <person name="Sun H."/>
            <person name="Kurtzman C.P."/>
            <person name="Blackwell M."/>
            <person name="Grigoriev I.V."/>
            <person name="Jeffries T.W."/>
        </authorList>
    </citation>
    <scope>NUCLEOTIDE SEQUENCE [LARGE SCALE GENOMIC DNA]</scope>
    <source>
        <strain evidence="6">NRRL Y-17324</strain>
    </source>
</reference>
<feature type="domain" description="Tyrosine specific protein phosphatases" evidence="4">
    <location>
        <begin position="501"/>
        <end position="588"/>
    </location>
</feature>
<dbReference type="PROSITE" id="PS50056">
    <property type="entry name" value="TYR_PHOSPHATASE_2"/>
    <property type="match status" value="1"/>
</dbReference>
<dbReference type="STRING" id="984487.A0A1E4SB86"/>
<dbReference type="RefSeq" id="XP_020061784.1">
    <property type="nucleotide sequence ID" value="XM_020208583.2"/>
</dbReference>
<sequence length="626" mass="72683">LFPYLHGLYNSSQRSFFGDGEDPSHLLPTLTKDFFNLMFLNVSSESGSRPDLINTVDLSELLVNDYEMFENICLSSNTSNELNNRNFKDQIKLMASVSSFVIYNYDNLDTSSIAELIDSLKGNSNLIFVMYDNKMIRLMKQIDLDDSKLENFKASSCTNSKGKEVAKNSKLLNYEQNLIWRLNSMKWIMNEKVCLGNIIDFNNLSNKSDDQLDSRSQNDFKLIINCHENAHFPSLSLLETIFDDLKSPVNDNSSHAYYLEFPSSGSFNPDKINSLEILSFLNVLKLIYLLVENFDEKVFIYSFDGFTGLSLLTICVEQLFKSETIEDSIVSLLSDSSKNTKLYYFKTDLIFLKQFERLVNYLKHHSLEDLDFVFGLDFQDVNTFHYQYIQQKAIIKYDWFNLQNDNNFPSRILLDLYLGSLNHANSITVLNSLNISRLISIGECPYWNITIIKPIYEFNDGEAKIYEVNFNDFPNRTRSKHVPKCLESLIFIHNLKDDGKDSFLELLIQCPEDIQSKVLLGSITSETNQNGNQKQSPVSLIHCRIGVSRSASIVVASLMKKFRTNLLTCYMYLRVQRFNIIIQPNLRLFHELYMYEEFLGLRNEHNRGYNWEVLCNEIFKLNNHYI</sequence>
<dbReference type="PROSITE" id="PS00383">
    <property type="entry name" value="TYR_PHOSPHATASE_1"/>
    <property type="match status" value="1"/>
</dbReference>
<gene>
    <name evidence="5" type="ORF">CANTADRAFT_34325</name>
</gene>
<feature type="domain" description="Tyrosine-protein phosphatase" evidence="3">
    <location>
        <begin position="408"/>
        <end position="601"/>
    </location>
</feature>
<name>A0A1E4SB86_9ASCO</name>
<evidence type="ECO:0000313" key="5">
    <source>
        <dbReference type="EMBL" id="ODV76662.1"/>
    </source>
</evidence>
<protein>
    <submittedName>
        <fullName evidence="5">Phosphatases II</fullName>
    </submittedName>
</protein>
<keyword evidence="2" id="KW-0904">Protein phosphatase</keyword>
<dbReference type="EMBL" id="KV453918">
    <property type="protein sequence ID" value="ODV76662.1"/>
    <property type="molecule type" value="Genomic_DNA"/>
</dbReference>
<dbReference type="InterPro" id="IPR020422">
    <property type="entry name" value="TYR_PHOSPHATASE_DUAL_dom"/>
</dbReference>
<feature type="non-terminal residue" evidence="5">
    <location>
        <position position="1"/>
    </location>
</feature>
<dbReference type="InterPro" id="IPR053239">
    <property type="entry name" value="Dual_spec_PTase"/>
</dbReference>
<dbReference type="SMART" id="SM00195">
    <property type="entry name" value="DSPc"/>
    <property type="match status" value="1"/>
</dbReference>
<evidence type="ECO:0000256" key="2">
    <source>
        <dbReference type="ARBA" id="ARBA00022912"/>
    </source>
</evidence>
<dbReference type="GO" id="GO:0008138">
    <property type="term" value="F:protein tyrosine/serine/threonine phosphatase activity"/>
    <property type="evidence" value="ECO:0007669"/>
    <property type="project" value="TreeGrafter"/>
</dbReference>
<evidence type="ECO:0000259" key="3">
    <source>
        <dbReference type="PROSITE" id="PS50054"/>
    </source>
</evidence>
<dbReference type="GO" id="GO:0005634">
    <property type="term" value="C:nucleus"/>
    <property type="evidence" value="ECO:0007669"/>
    <property type="project" value="GOC"/>
</dbReference>
<dbReference type="InterPro" id="IPR029021">
    <property type="entry name" value="Prot-tyrosine_phosphatase-like"/>
</dbReference>
<evidence type="ECO:0000259" key="4">
    <source>
        <dbReference type="PROSITE" id="PS50056"/>
    </source>
</evidence>
<dbReference type="GeneID" id="30982720"/>
<dbReference type="InterPro" id="IPR016130">
    <property type="entry name" value="Tyr_Pase_AS"/>
</dbReference>
<dbReference type="InterPro" id="IPR000340">
    <property type="entry name" value="Dual-sp_phosphatase_cat-dom"/>
</dbReference>
<dbReference type="Proteomes" id="UP000094285">
    <property type="component" value="Unassembled WGS sequence"/>
</dbReference>
<dbReference type="OrthoDB" id="273181at2759"/>